<name>A0A8X6UER7_NEPPI</name>
<keyword evidence="1" id="KW-1133">Transmembrane helix</keyword>
<organism evidence="2 3">
    <name type="scientific">Nephila pilipes</name>
    <name type="common">Giant wood spider</name>
    <name type="synonym">Nephila maculata</name>
    <dbReference type="NCBI Taxonomy" id="299642"/>
    <lineage>
        <taxon>Eukaryota</taxon>
        <taxon>Metazoa</taxon>
        <taxon>Ecdysozoa</taxon>
        <taxon>Arthropoda</taxon>
        <taxon>Chelicerata</taxon>
        <taxon>Arachnida</taxon>
        <taxon>Araneae</taxon>
        <taxon>Araneomorphae</taxon>
        <taxon>Entelegynae</taxon>
        <taxon>Araneoidea</taxon>
        <taxon>Nephilidae</taxon>
        <taxon>Nephila</taxon>
    </lineage>
</organism>
<feature type="transmembrane region" description="Helical" evidence="1">
    <location>
        <begin position="30"/>
        <end position="51"/>
    </location>
</feature>
<dbReference type="Proteomes" id="UP000887013">
    <property type="component" value="Unassembled WGS sequence"/>
</dbReference>
<keyword evidence="3" id="KW-1185">Reference proteome</keyword>
<evidence type="ECO:0000313" key="3">
    <source>
        <dbReference type="Proteomes" id="UP000887013"/>
    </source>
</evidence>
<evidence type="ECO:0000256" key="1">
    <source>
        <dbReference type="SAM" id="Phobius"/>
    </source>
</evidence>
<keyword evidence="1" id="KW-0812">Transmembrane</keyword>
<evidence type="ECO:0000313" key="2">
    <source>
        <dbReference type="EMBL" id="GFU06907.1"/>
    </source>
</evidence>
<dbReference type="EMBL" id="BMAW01077541">
    <property type="protein sequence ID" value="GFU06907.1"/>
    <property type="molecule type" value="Genomic_DNA"/>
</dbReference>
<dbReference type="AlphaFoldDB" id="A0A8X6UER7"/>
<protein>
    <submittedName>
        <fullName evidence="2">Uncharacterized protein</fullName>
    </submittedName>
</protein>
<accession>A0A8X6UER7</accession>
<proteinExistence type="predicted"/>
<reference evidence="2" key="1">
    <citation type="submission" date="2020-08" db="EMBL/GenBank/DDBJ databases">
        <title>Multicomponent nature underlies the extraordinary mechanical properties of spider dragline silk.</title>
        <authorList>
            <person name="Kono N."/>
            <person name="Nakamura H."/>
            <person name="Mori M."/>
            <person name="Yoshida Y."/>
            <person name="Ohtoshi R."/>
            <person name="Malay A.D."/>
            <person name="Moran D.A.P."/>
            <person name="Tomita M."/>
            <person name="Numata K."/>
            <person name="Arakawa K."/>
        </authorList>
    </citation>
    <scope>NUCLEOTIDE SEQUENCE</scope>
</reference>
<sequence>MCSPTLARKEIQKKGRMCRMTGLELCSFPAIQPILPLFLGCFILPRSFLLLRIRLQETGVSTDWTDIARVHVSKQTLEIEYASTYSFLGPVHRLQTDGTIVWRFKNSVGPLFLKGKHYF</sequence>
<comment type="caution">
    <text evidence="2">The sequence shown here is derived from an EMBL/GenBank/DDBJ whole genome shotgun (WGS) entry which is preliminary data.</text>
</comment>
<gene>
    <name evidence="2" type="ORF">NPIL_304331</name>
</gene>
<keyword evidence="1" id="KW-0472">Membrane</keyword>